<reference evidence="11 12" key="1">
    <citation type="journal article" date="2021" name="Elife">
        <title>Chloroplast acquisition without the gene transfer in kleptoplastic sea slugs, Plakobranchus ocellatus.</title>
        <authorList>
            <person name="Maeda T."/>
            <person name="Takahashi S."/>
            <person name="Yoshida T."/>
            <person name="Shimamura S."/>
            <person name="Takaki Y."/>
            <person name="Nagai Y."/>
            <person name="Toyoda A."/>
            <person name="Suzuki Y."/>
            <person name="Arimoto A."/>
            <person name="Ishii H."/>
            <person name="Satoh N."/>
            <person name="Nishiyama T."/>
            <person name="Hasebe M."/>
            <person name="Maruyama T."/>
            <person name="Minagawa J."/>
            <person name="Obokata J."/>
            <person name="Shigenobu S."/>
        </authorList>
    </citation>
    <scope>NUCLEOTIDE SEQUENCE [LARGE SCALE GENOMIC DNA]</scope>
</reference>
<keyword evidence="9" id="KW-0357">Heparan sulfate</keyword>
<keyword evidence="7" id="KW-0472">Membrane</keyword>
<dbReference type="Pfam" id="PF01153">
    <property type="entry name" value="Glypican"/>
    <property type="match status" value="1"/>
</dbReference>
<evidence type="ECO:0000256" key="7">
    <source>
        <dbReference type="ARBA" id="ARBA00023136"/>
    </source>
</evidence>
<keyword evidence="5" id="KW-0732">Signal</keyword>
<evidence type="ECO:0000256" key="4">
    <source>
        <dbReference type="ARBA" id="ARBA00022622"/>
    </source>
</evidence>
<dbReference type="Proteomes" id="UP000735302">
    <property type="component" value="Unassembled WGS sequence"/>
</dbReference>
<keyword evidence="8" id="KW-0325">Glycoprotein</keyword>
<comment type="similarity">
    <text evidence="2">Belongs to the glypican family.</text>
</comment>
<evidence type="ECO:0000256" key="2">
    <source>
        <dbReference type="ARBA" id="ARBA00010260"/>
    </source>
</evidence>
<dbReference type="EMBL" id="BLXT01008548">
    <property type="protein sequence ID" value="GFO49943.1"/>
    <property type="molecule type" value="Genomic_DNA"/>
</dbReference>
<evidence type="ECO:0000256" key="8">
    <source>
        <dbReference type="ARBA" id="ARBA00023180"/>
    </source>
</evidence>
<evidence type="ECO:0000256" key="6">
    <source>
        <dbReference type="ARBA" id="ARBA00022974"/>
    </source>
</evidence>
<evidence type="ECO:0000256" key="10">
    <source>
        <dbReference type="ARBA" id="ARBA00023288"/>
    </source>
</evidence>
<dbReference type="GO" id="GO:0098552">
    <property type="term" value="C:side of membrane"/>
    <property type="evidence" value="ECO:0007669"/>
    <property type="project" value="UniProtKB-KW"/>
</dbReference>
<keyword evidence="6" id="KW-0654">Proteoglycan</keyword>
<keyword evidence="12" id="KW-1185">Reference proteome</keyword>
<dbReference type="InterPro" id="IPR001863">
    <property type="entry name" value="Glypican"/>
</dbReference>
<keyword evidence="10" id="KW-0449">Lipoprotein</keyword>
<comment type="subcellular location">
    <subcellularLocation>
        <location evidence="1">Cell membrane</location>
        <topology evidence="1">Lipid-anchor</topology>
        <topology evidence="1">GPI-anchor</topology>
    </subcellularLocation>
</comment>
<dbReference type="AlphaFoldDB" id="A0AAV4E0R4"/>
<evidence type="ECO:0000256" key="5">
    <source>
        <dbReference type="ARBA" id="ARBA00022729"/>
    </source>
</evidence>
<organism evidence="11 12">
    <name type="scientific">Plakobranchus ocellatus</name>
    <dbReference type="NCBI Taxonomy" id="259542"/>
    <lineage>
        <taxon>Eukaryota</taxon>
        <taxon>Metazoa</taxon>
        <taxon>Spiralia</taxon>
        <taxon>Lophotrochozoa</taxon>
        <taxon>Mollusca</taxon>
        <taxon>Gastropoda</taxon>
        <taxon>Heterobranchia</taxon>
        <taxon>Euthyneura</taxon>
        <taxon>Panpulmonata</taxon>
        <taxon>Sacoglossa</taxon>
        <taxon>Placobranchoidea</taxon>
        <taxon>Plakobranchidae</taxon>
        <taxon>Plakobranchus</taxon>
    </lineage>
</organism>
<name>A0AAV4E0R4_9GAST</name>
<proteinExistence type="inferred from homology"/>
<evidence type="ECO:0000256" key="9">
    <source>
        <dbReference type="ARBA" id="ARBA00023207"/>
    </source>
</evidence>
<accession>A0AAV4E0R4</accession>
<evidence type="ECO:0000313" key="12">
    <source>
        <dbReference type="Proteomes" id="UP000735302"/>
    </source>
</evidence>
<gene>
    <name evidence="11" type="ORF">PoB_007644800</name>
</gene>
<keyword evidence="4" id="KW-0336">GPI-anchor</keyword>
<dbReference type="GO" id="GO:0009966">
    <property type="term" value="P:regulation of signal transduction"/>
    <property type="evidence" value="ECO:0007669"/>
    <property type="project" value="InterPro"/>
</dbReference>
<evidence type="ECO:0000256" key="3">
    <source>
        <dbReference type="ARBA" id="ARBA00022475"/>
    </source>
</evidence>
<evidence type="ECO:0000256" key="1">
    <source>
        <dbReference type="ARBA" id="ARBA00004609"/>
    </source>
</evidence>
<protein>
    <submittedName>
        <fullName evidence="11">Glypican-1</fullName>
    </submittedName>
</protein>
<comment type="caution">
    <text evidence="11">The sequence shown here is derived from an EMBL/GenBank/DDBJ whole genome shotgun (WGS) entry which is preliminary data.</text>
</comment>
<sequence length="166" mass="19055">MSVLWNPCSECRDSWYKSTLHNHDPMVKEVIRQQWTRPSARGPNNWFSPKSRAELALCPQTETCCTKAMEEKLISLSRKEHTAQLDKMLGTLQKAFVSRRRKFDAKSECREFETHRRSLALTKARTPGNNLSNLSKSCVTQAMDSRSSCLIPQSKGSRRRLILGKI</sequence>
<dbReference type="GO" id="GO:0005886">
    <property type="term" value="C:plasma membrane"/>
    <property type="evidence" value="ECO:0007669"/>
    <property type="project" value="UniProtKB-SubCell"/>
</dbReference>
<evidence type="ECO:0000313" key="11">
    <source>
        <dbReference type="EMBL" id="GFO49943.1"/>
    </source>
</evidence>
<keyword evidence="3" id="KW-1003">Cell membrane</keyword>